<dbReference type="PANTHER" id="PTHR21083:SF0">
    <property type="entry name" value="DYNEIN AXONEMAL ASSEMBLY FACTOR 6"/>
    <property type="match status" value="1"/>
</dbReference>
<protein>
    <recommendedName>
        <fullName evidence="3">PIH1D1/2/3 CS-like domain-containing protein</fullName>
    </recommendedName>
</protein>
<feature type="compositionally biased region" description="Polar residues" evidence="2">
    <location>
        <begin position="1"/>
        <end position="16"/>
    </location>
</feature>
<feature type="compositionally biased region" description="Basic and acidic residues" evidence="2">
    <location>
        <begin position="51"/>
        <end position="64"/>
    </location>
</feature>
<dbReference type="CTD" id="6754028"/>
<dbReference type="GO" id="GO:0005737">
    <property type="term" value="C:cytoplasm"/>
    <property type="evidence" value="ECO:0000318"/>
    <property type="project" value="GO_Central"/>
</dbReference>
<dbReference type="KEGG" id="tad:TRIADDRAFT_63939"/>
<evidence type="ECO:0000313" key="5">
    <source>
        <dbReference type="Proteomes" id="UP000009022"/>
    </source>
</evidence>
<evidence type="ECO:0000313" key="4">
    <source>
        <dbReference type="EMBL" id="EDV24925.1"/>
    </source>
</evidence>
<accession>B3RXV7</accession>
<dbReference type="PANTHER" id="PTHR21083">
    <property type="entry name" value="TWISTER"/>
    <property type="match status" value="1"/>
</dbReference>
<dbReference type="GeneID" id="6754028"/>
<comment type="similarity">
    <text evidence="1">Belongs to the PIH1 family.</text>
</comment>
<dbReference type="GO" id="GO:0051087">
    <property type="term" value="F:protein-folding chaperone binding"/>
    <property type="evidence" value="ECO:0007669"/>
    <property type="project" value="InterPro"/>
</dbReference>
<dbReference type="Gene3D" id="2.60.40.790">
    <property type="match status" value="1"/>
</dbReference>
<gene>
    <name evidence="4" type="ORF">TRIADDRAFT_63939</name>
</gene>
<dbReference type="GO" id="GO:0070286">
    <property type="term" value="P:axonemal dynein complex assembly"/>
    <property type="evidence" value="ECO:0000318"/>
    <property type="project" value="GO_Central"/>
</dbReference>
<reference evidence="4 5" key="1">
    <citation type="journal article" date="2008" name="Nature">
        <title>The Trichoplax genome and the nature of placozoans.</title>
        <authorList>
            <person name="Srivastava M."/>
            <person name="Begovic E."/>
            <person name="Chapman J."/>
            <person name="Putnam N.H."/>
            <person name="Hellsten U."/>
            <person name="Kawashima T."/>
            <person name="Kuo A."/>
            <person name="Mitros T."/>
            <person name="Salamov A."/>
            <person name="Carpenter M.L."/>
            <person name="Signorovitch A.Y."/>
            <person name="Moreno M.A."/>
            <person name="Kamm K."/>
            <person name="Grimwood J."/>
            <person name="Schmutz J."/>
            <person name="Shapiro H."/>
            <person name="Grigoriev I.V."/>
            <person name="Buss L.W."/>
            <person name="Schierwater B."/>
            <person name="Dellaporta S.L."/>
            <person name="Rokhsar D.S."/>
        </authorList>
    </citation>
    <scope>NUCLEOTIDE SEQUENCE [LARGE SCALE GENOMIC DNA]</scope>
    <source>
        <strain evidence="4 5">Grell-BS-1999</strain>
    </source>
</reference>
<dbReference type="OMA" id="ESMVVHK"/>
<dbReference type="AlphaFoldDB" id="B3RXV7"/>
<dbReference type="eggNOG" id="ENOG502RZWX">
    <property type="taxonomic scope" value="Eukaryota"/>
</dbReference>
<dbReference type="OrthoDB" id="25887at2759"/>
<dbReference type="EMBL" id="DS985245">
    <property type="protein sequence ID" value="EDV24925.1"/>
    <property type="molecule type" value="Genomic_DNA"/>
</dbReference>
<sequence length="190" mass="21806">MDSNANYIQHLNSLLNPKNEDDIDDDDITSTGHNINPSHIGPPKKKTSNNQDEKKANEKTKSKDIWDDSEVLDDVDIDDSLDPREQPEYDLKFSQSVSSEDVYLQMGQKNQSTASCENLMIKIKLPATTMNDVELQVTDTFLDLRSPKYKLALYLPHKVDSKNGKAQWDKAKEELNITLRVQREYDFLNM</sequence>
<evidence type="ECO:0000259" key="3">
    <source>
        <dbReference type="Pfam" id="PF18201"/>
    </source>
</evidence>
<name>B3RXV7_TRIAD</name>
<feature type="domain" description="PIH1D1/2/3 CS-like" evidence="3">
    <location>
        <begin position="86"/>
        <end position="182"/>
    </location>
</feature>
<dbReference type="Pfam" id="PF18201">
    <property type="entry name" value="PIH1_CS"/>
    <property type="match status" value="1"/>
</dbReference>
<dbReference type="PhylomeDB" id="B3RXV7"/>
<proteinExistence type="inferred from homology"/>
<dbReference type="InterPro" id="IPR008978">
    <property type="entry name" value="HSP20-like_chaperone"/>
</dbReference>
<evidence type="ECO:0000256" key="1">
    <source>
        <dbReference type="ARBA" id="ARBA00008511"/>
    </source>
</evidence>
<organism evidence="4 5">
    <name type="scientific">Trichoplax adhaerens</name>
    <name type="common">Trichoplax reptans</name>
    <dbReference type="NCBI Taxonomy" id="10228"/>
    <lineage>
        <taxon>Eukaryota</taxon>
        <taxon>Metazoa</taxon>
        <taxon>Placozoa</taxon>
        <taxon>Uniplacotomia</taxon>
        <taxon>Trichoplacea</taxon>
        <taxon>Trichoplacidae</taxon>
        <taxon>Trichoplax</taxon>
    </lineage>
</organism>
<evidence type="ECO:0000256" key="2">
    <source>
        <dbReference type="SAM" id="MobiDB-lite"/>
    </source>
</evidence>
<dbReference type="STRING" id="10228.B3RXV7"/>
<feature type="region of interest" description="Disordered" evidence="2">
    <location>
        <begin position="1"/>
        <end position="64"/>
    </location>
</feature>
<dbReference type="InParanoid" id="B3RXV7"/>
<dbReference type="InterPro" id="IPR026697">
    <property type="entry name" value="DNAAF6"/>
</dbReference>
<dbReference type="RefSeq" id="XP_002112815.1">
    <property type="nucleotide sequence ID" value="XM_002112779.1"/>
</dbReference>
<keyword evidence="5" id="KW-1185">Reference proteome</keyword>
<dbReference type="Proteomes" id="UP000009022">
    <property type="component" value="Unassembled WGS sequence"/>
</dbReference>
<dbReference type="InterPro" id="IPR041442">
    <property type="entry name" value="PIH1D1/2/3_CS-like"/>
</dbReference>
<dbReference type="GO" id="GO:0045505">
    <property type="term" value="F:dynein intermediate chain binding"/>
    <property type="evidence" value="ECO:0000318"/>
    <property type="project" value="GO_Central"/>
</dbReference>
<dbReference type="HOGENOM" id="CLU_106090_1_0_1"/>